<reference evidence="1" key="1">
    <citation type="journal article" date="2021" name="Proc. Natl. Acad. Sci. U.S.A.">
        <title>Three genomes in the algal genus Volvox reveal the fate of a haploid sex-determining region after a transition to homothallism.</title>
        <authorList>
            <person name="Yamamoto K."/>
            <person name="Hamaji T."/>
            <person name="Kawai-Toyooka H."/>
            <person name="Matsuzaki R."/>
            <person name="Takahashi F."/>
            <person name="Nishimura Y."/>
            <person name="Kawachi M."/>
            <person name="Noguchi H."/>
            <person name="Minakuchi Y."/>
            <person name="Umen J.G."/>
            <person name="Toyoda A."/>
            <person name="Nozaki H."/>
        </authorList>
    </citation>
    <scope>NUCLEOTIDE SEQUENCE</scope>
    <source>
        <strain evidence="1">NIES-3785</strain>
    </source>
</reference>
<name>A0A8J4D8A5_9CHLO</name>
<evidence type="ECO:0000313" key="2">
    <source>
        <dbReference type="Proteomes" id="UP000722791"/>
    </source>
</evidence>
<comment type="caution">
    <text evidence="1">The sequence shown here is derived from an EMBL/GenBank/DDBJ whole genome shotgun (WGS) entry which is preliminary data.</text>
</comment>
<dbReference type="EMBL" id="BNCQ01000004">
    <property type="protein sequence ID" value="GIL97698.1"/>
    <property type="molecule type" value="Genomic_DNA"/>
</dbReference>
<evidence type="ECO:0000313" key="1">
    <source>
        <dbReference type="EMBL" id="GIL97698.1"/>
    </source>
</evidence>
<organism evidence="1 2">
    <name type="scientific">Volvox reticuliferus</name>
    <dbReference type="NCBI Taxonomy" id="1737510"/>
    <lineage>
        <taxon>Eukaryota</taxon>
        <taxon>Viridiplantae</taxon>
        <taxon>Chlorophyta</taxon>
        <taxon>core chlorophytes</taxon>
        <taxon>Chlorophyceae</taxon>
        <taxon>CS clade</taxon>
        <taxon>Chlamydomonadales</taxon>
        <taxon>Volvocaceae</taxon>
        <taxon>Volvox</taxon>
    </lineage>
</organism>
<proteinExistence type="predicted"/>
<dbReference type="AlphaFoldDB" id="A0A8J4D8A5"/>
<protein>
    <submittedName>
        <fullName evidence="1">Uncharacterized protein</fullName>
    </submittedName>
</protein>
<accession>A0A8J4D8A5</accession>
<feature type="non-terminal residue" evidence="1">
    <location>
        <position position="1"/>
    </location>
</feature>
<sequence>MAIELSGAVLRDAERLSSLLSASPNATRLILNFSLDTFSDRVNSESIQNVAENNEGLLVAGALDALAALRRPITSLTVRHLSCPLMPPSATTLAYLASCGLTQLELRDASIQRAASDGASSLLRSHPPTMP</sequence>
<gene>
    <name evidence="1" type="ORF">Vretimale_3251</name>
</gene>
<dbReference type="Proteomes" id="UP000722791">
    <property type="component" value="Unassembled WGS sequence"/>
</dbReference>